<dbReference type="GO" id="GO:0005524">
    <property type="term" value="F:ATP binding"/>
    <property type="evidence" value="ECO:0007669"/>
    <property type="project" value="UniProtKB-KW"/>
</dbReference>
<dbReference type="GO" id="GO:0030272">
    <property type="term" value="F:5-formyltetrahydrofolate cyclo-ligase activity"/>
    <property type="evidence" value="ECO:0007669"/>
    <property type="project" value="UniProtKB-EC"/>
</dbReference>
<dbReference type="Gene3D" id="3.40.50.10420">
    <property type="entry name" value="NagB/RpiA/CoA transferase-like"/>
    <property type="match status" value="1"/>
</dbReference>
<dbReference type="EMBL" id="JXJT01000036">
    <property type="protein sequence ID" value="PCR99737.1"/>
    <property type="molecule type" value="Genomic_DNA"/>
</dbReference>
<feature type="binding site" evidence="4">
    <location>
        <position position="55"/>
    </location>
    <ligand>
        <name>substrate</name>
    </ligand>
</feature>
<dbReference type="NCBIfam" id="TIGR02727">
    <property type="entry name" value="MTHFS_bact"/>
    <property type="match status" value="1"/>
</dbReference>
<comment type="similarity">
    <text evidence="1 5">Belongs to the 5-formyltetrahydrofolate cyclo-ligase family.</text>
</comment>
<dbReference type="GO" id="GO:0009396">
    <property type="term" value="P:folic acid-containing compound biosynthetic process"/>
    <property type="evidence" value="ECO:0007669"/>
    <property type="project" value="TreeGrafter"/>
</dbReference>
<accession>A0A1K2HIS6</accession>
<keyword evidence="2 4" id="KW-0547">Nucleotide-binding</keyword>
<feature type="binding site" evidence="4">
    <location>
        <position position="50"/>
    </location>
    <ligand>
        <name>substrate</name>
    </ligand>
</feature>
<evidence type="ECO:0000256" key="2">
    <source>
        <dbReference type="ARBA" id="ARBA00022741"/>
    </source>
</evidence>
<gene>
    <name evidence="6" type="ORF">RR45_GL001444</name>
    <name evidence="7" type="ORF">SAMN02746068_02012</name>
</gene>
<comment type="catalytic activity">
    <reaction evidence="5">
        <text>(6S)-5-formyl-5,6,7,8-tetrahydrofolate + ATP = (6R)-5,10-methenyltetrahydrofolate + ADP + phosphate</text>
        <dbReference type="Rhea" id="RHEA:10488"/>
        <dbReference type="ChEBI" id="CHEBI:30616"/>
        <dbReference type="ChEBI" id="CHEBI:43474"/>
        <dbReference type="ChEBI" id="CHEBI:57455"/>
        <dbReference type="ChEBI" id="CHEBI:57457"/>
        <dbReference type="ChEBI" id="CHEBI:456216"/>
        <dbReference type="EC" id="6.3.3.2"/>
    </reaction>
</comment>
<evidence type="ECO:0000256" key="4">
    <source>
        <dbReference type="PIRSR" id="PIRSR006806-1"/>
    </source>
</evidence>
<evidence type="ECO:0000313" key="8">
    <source>
        <dbReference type="Proteomes" id="UP000185655"/>
    </source>
</evidence>
<dbReference type="Pfam" id="PF01812">
    <property type="entry name" value="5-FTHF_cyc-lig"/>
    <property type="match status" value="1"/>
</dbReference>
<dbReference type="PIRSF" id="PIRSF006806">
    <property type="entry name" value="FTHF_cligase"/>
    <property type="match status" value="1"/>
</dbReference>
<dbReference type="InterPro" id="IPR002698">
    <property type="entry name" value="FTHF_cligase"/>
</dbReference>
<protein>
    <recommendedName>
        <fullName evidence="5">5-formyltetrahydrofolate cyclo-ligase</fullName>
        <ecNumber evidence="5">6.3.3.2</ecNumber>
    </recommendedName>
</protein>
<dbReference type="RefSeq" id="WP_031366937.1">
    <property type="nucleotide sequence ID" value="NZ_FPKS01000017.1"/>
</dbReference>
<sequence>MKKKAEIRKKMKLALKTFDSSDKTQQTQAIMAQFLASDIYQEATIIALFMPMPFEFDMTRLLSDTSKRIVIPKTLPQSKMIFTDYDKDTLFLTPFGVRESKSDIPVIPDLIIVPGLAWTEDGYRVGYGGGYYDRYLADFTGETASFVYDFQIISTIERNKFDIPVRHIFKV</sequence>
<keyword evidence="3 4" id="KW-0067">ATP-binding</keyword>
<name>A0A1K2HIS6_9LACT</name>
<reference evidence="6 9" key="1">
    <citation type="submission" date="2014-12" db="EMBL/GenBank/DDBJ databases">
        <title>Draft genome sequences of 10 type strains of Lactococcus.</title>
        <authorList>
            <person name="Sun Z."/>
            <person name="Zhong Z."/>
            <person name="Liu W."/>
            <person name="Zhang W."/>
            <person name="Zhang H."/>
        </authorList>
    </citation>
    <scope>NUCLEOTIDE SEQUENCE [LARGE SCALE GENOMIC DNA]</scope>
    <source>
        <strain evidence="6 9">DSM 22330</strain>
    </source>
</reference>
<comment type="cofactor">
    <cofactor evidence="5">
        <name>Mg(2+)</name>
        <dbReference type="ChEBI" id="CHEBI:18420"/>
    </cofactor>
</comment>
<dbReference type="STRING" id="1122154.SAMN02746068_02012"/>
<keyword evidence="5" id="KW-0479">Metal-binding</keyword>
<dbReference type="GO" id="GO:0035999">
    <property type="term" value="P:tetrahydrofolate interconversion"/>
    <property type="evidence" value="ECO:0007669"/>
    <property type="project" value="TreeGrafter"/>
</dbReference>
<keyword evidence="5" id="KW-0460">Magnesium</keyword>
<evidence type="ECO:0000313" key="9">
    <source>
        <dbReference type="Proteomes" id="UP000218979"/>
    </source>
</evidence>
<dbReference type="SUPFAM" id="SSF100950">
    <property type="entry name" value="NagB/RpiA/CoA transferase-like"/>
    <property type="match status" value="1"/>
</dbReference>
<dbReference type="InterPro" id="IPR024185">
    <property type="entry name" value="FTHF_cligase-like_sf"/>
</dbReference>
<dbReference type="EC" id="6.3.3.2" evidence="5"/>
<evidence type="ECO:0000313" key="6">
    <source>
        <dbReference type="EMBL" id="PCR99737.1"/>
    </source>
</evidence>
<evidence type="ECO:0000256" key="5">
    <source>
        <dbReference type="RuleBase" id="RU361279"/>
    </source>
</evidence>
<dbReference type="Proteomes" id="UP000218979">
    <property type="component" value="Unassembled WGS sequence"/>
</dbReference>
<dbReference type="PANTHER" id="PTHR23407:SF1">
    <property type="entry name" value="5-FORMYLTETRAHYDROFOLATE CYCLO-LIGASE"/>
    <property type="match status" value="1"/>
</dbReference>
<feature type="binding site" evidence="4">
    <location>
        <begin position="124"/>
        <end position="132"/>
    </location>
    <ligand>
        <name>ATP</name>
        <dbReference type="ChEBI" id="CHEBI:30616"/>
    </ligand>
</feature>
<evidence type="ECO:0000313" key="7">
    <source>
        <dbReference type="EMBL" id="SFZ76627.1"/>
    </source>
</evidence>
<dbReference type="EMBL" id="FPKS01000017">
    <property type="protein sequence ID" value="SFZ76627.1"/>
    <property type="molecule type" value="Genomic_DNA"/>
</dbReference>
<evidence type="ECO:0000256" key="3">
    <source>
        <dbReference type="ARBA" id="ARBA00022840"/>
    </source>
</evidence>
<dbReference type="InterPro" id="IPR037171">
    <property type="entry name" value="NagB/RpiA_transferase-like"/>
</dbReference>
<keyword evidence="7" id="KW-0436">Ligase</keyword>
<dbReference type="OrthoDB" id="9801938at2"/>
<reference evidence="7 8" key="2">
    <citation type="submission" date="2016-11" db="EMBL/GenBank/DDBJ databases">
        <authorList>
            <person name="Jaros S."/>
            <person name="Januszkiewicz K."/>
            <person name="Wedrychowicz H."/>
        </authorList>
    </citation>
    <scope>NUCLEOTIDE SEQUENCE [LARGE SCALE GENOMIC DNA]</scope>
    <source>
        <strain evidence="7 8">DSM 22330</strain>
    </source>
</reference>
<dbReference type="PANTHER" id="PTHR23407">
    <property type="entry name" value="ATPASE INHIBITOR/5-FORMYLTETRAHYDROFOLATE CYCLO-LIGASE"/>
    <property type="match status" value="1"/>
</dbReference>
<proteinExistence type="inferred from homology"/>
<dbReference type="GO" id="GO:0046872">
    <property type="term" value="F:metal ion binding"/>
    <property type="evidence" value="ECO:0007669"/>
    <property type="project" value="UniProtKB-KW"/>
</dbReference>
<keyword evidence="9" id="KW-1185">Reference proteome</keyword>
<dbReference type="AlphaFoldDB" id="A0A1K2HIS6"/>
<dbReference type="Proteomes" id="UP000185655">
    <property type="component" value="Unassembled WGS sequence"/>
</dbReference>
<organism evidence="7 8">
    <name type="scientific">Pseudolactococcus chungangensis CAU 28 = DSM 22330</name>
    <dbReference type="NCBI Taxonomy" id="1122154"/>
    <lineage>
        <taxon>Bacteria</taxon>
        <taxon>Bacillati</taxon>
        <taxon>Bacillota</taxon>
        <taxon>Bacilli</taxon>
        <taxon>Lactobacillales</taxon>
        <taxon>Streptococcaceae</taxon>
        <taxon>Pseudolactococcus</taxon>
    </lineage>
</organism>
<feature type="binding site" evidence="4">
    <location>
        <begin position="4"/>
        <end position="8"/>
    </location>
    <ligand>
        <name>ATP</name>
        <dbReference type="ChEBI" id="CHEBI:30616"/>
    </ligand>
</feature>
<evidence type="ECO:0000256" key="1">
    <source>
        <dbReference type="ARBA" id="ARBA00010638"/>
    </source>
</evidence>